<evidence type="ECO:0000256" key="3">
    <source>
        <dbReference type="ARBA" id="ARBA00022475"/>
    </source>
</evidence>
<evidence type="ECO:0000256" key="5">
    <source>
        <dbReference type="ARBA" id="ARBA00022989"/>
    </source>
</evidence>
<accession>A0ABS2DQW4</accession>
<feature type="transmembrane region" description="Helical" evidence="7">
    <location>
        <begin position="12"/>
        <end position="39"/>
    </location>
</feature>
<comment type="subcellular location">
    <subcellularLocation>
        <location evidence="1 7">Cell membrane</location>
        <topology evidence="1 7">Multi-pass membrane protein</topology>
    </subcellularLocation>
</comment>
<gene>
    <name evidence="8" type="ORF">H6A60_01060</name>
</gene>
<dbReference type="Proteomes" id="UP000715095">
    <property type="component" value="Unassembled WGS sequence"/>
</dbReference>
<evidence type="ECO:0000313" key="8">
    <source>
        <dbReference type="EMBL" id="MBM6703105.1"/>
    </source>
</evidence>
<keyword evidence="4 7" id="KW-0812">Transmembrane</keyword>
<evidence type="ECO:0000256" key="1">
    <source>
        <dbReference type="ARBA" id="ARBA00004651"/>
    </source>
</evidence>
<dbReference type="NCBIfam" id="TIGR00427">
    <property type="entry name" value="NAAT family transporter"/>
    <property type="match status" value="1"/>
</dbReference>
<keyword evidence="9" id="KW-1185">Reference proteome</keyword>
<dbReference type="RefSeq" id="WP_205101485.1">
    <property type="nucleotide sequence ID" value="NZ_JACJJC010000001.1"/>
</dbReference>
<feature type="transmembrane region" description="Helical" evidence="7">
    <location>
        <begin position="123"/>
        <end position="146"/>
    </location>
</feature>
<reference evidence="8 9" key="1">
    <citation type="journal article" date="2021" name="Sci. Rep.">
        <title>The distribution of antibiotic resistance genes in chicken gut microbiota commensals.</title>
        <authorList>
            <person name="Juricova H."/>
            <person name="Matiasovicova J."/>
            <person name="Kubasova T."/>
            <person name="Cejkova D."/>
            <person name="Rychlik I."/>
        </authorList>
    </citation>
    <scope>NUCLEOTIDE SEQUENCE [LARGE SCALE GENOMIC DNA]</scope>
    <source>
        <strain evidence="8 9">An829</strain>
    </source>
</reference>
<evidence type="ECO:0000256" key="4">
    <source>
        <dbReference type="ARBA" id="ARBA00022692"/>
    </source>
</evidence>
<organism evidence="8 9">
    <name type="scientific">Sutterella massiliensis</name>
    <dbReference type="NCBI Taxonomy" id="1816689"/>
    <lineage>
        <taxon>Bacteria</taxon>
        <taxon>Pseudomonadati</taxon>
        <taxon>Pseudomonadota</taxon>
        <taxon>Betaproteobacteria</taxon>
        <taxon>Burkholderiales</taxon>
        <taxon>Sutterellaceae</taxon>
        <taxon>Sutterella</taxon>
    </lineage>
</organism>
<dbReference type="EMBL" id="JACJJC010000001">
    <property type="protein sequence ID" value="MBM6703105.1"/>
    <property type="molecule type" value="Genomic_DNA"/>
</dbReference>
<name>A0ABS2DQW4_9BURK</name>
<feature type="transmembrane region" description="Helical" evidence="7">
    <location>
        <begin position="51"/>
        <end position="73"/>
    </location>
</feature>
<feature type="transmembrane region" description="Helical" evidence="7">
    <location>
        <begin position="152"/>
        <end position="175"/>
    </location>
</feature>
<proteinExistence type="inferred from homology"/>
<feature type="transmembrane region" description="Helical" evidence="7">
    <location>
        <begin position="79"/>
        <end position="102"/>
    </location>
</feature>
<keyword evidence="5 7" id="KW-1133">Transmembrane helix</keyword>
<dbReference type="PANTHER" id="PTHR33508">
    <property type="entry name" value="UPF0056 MEMBRANE PROTEIN YHCE"/>
    <property type="match status" value="1"/>
</dbReference>
<keyword evidence="3" id="KW-1003">Cell membrane</keyword>
<feature type="transmembrane region" description="Helical" evidence="7">
    <location>
        <begin position="196"/>
        <end position="213"/>
    </location>
</feature>
<dbReference type="PANTHER" id="PTHR33508:SF1">
    <property type="entry name" value="UPF0056 MEMBRANE PROTEIN YHCE"/>
    <property type="match status" value="1"/>
</dbReference>
<dbReference type="InterPro" id="IPR002771">
    <property type="entry name" value="Multi_antbiot-R_MarC"/>
</dbReference>
<evidence type="ECO:0000313" key="9">
    <source>
        <dbReference type="Proteomes" id="UP000715095"/>
    </source>
</evidence>
<comment type="similarity">
    <text evidence="2 7">Belongs to the UPF0056 (MarC) family.</text>
</comment>
<evidence type="ECO:0000256" key="7">
    <source>
        <dbReference type="RuleBase" id="RU362048"/>
    </source>
</evidence>
<evidence type="ECO:0000256" key="2">
    <source>
        <dbReference type="ARBA" id="ARBA00009784"/>
    </source>
</evidence>
<dbReference type="Pfam" id="PF01914">
    <property type="entry name" value="MarC"/>
    <property type="match status" value="1"/>
</dbReference>
<sequence length="223" mass="23872">MDFFFGSLSSAFLGAFIYTFTTLIPVINPFSGAMFFIALSNHLSDEDRAYVAGRIAVFSLIILIVSLFAGHLILGFFGISVGVLRCAGGIVLFAAGWSALNAPSHEESNAKEQQKLPRSRLKAMAFFPFTLPLTTGPGAIAVSVALGTSLPFNVANIAGTICATIVTVIVIWLCYRYSDRVSKAVGAAGADALARIFAFILICLGVSIFWQGFSDLWLELNAR</sequence>
<protein>
    <recommendedName>
        <fullName evidence="7">UPF0056 membrane protein</fullName>
    </recommendedName>
</protein>
<evidence type="ECO:0000256" key="6">
    <source>
        <dbReference type="ARBA" id="ARBA00023136"/>
    </source>
</evidence>
<keyword evidence="6 7" id="KW-0472">Membrane</keyword>
<comment type="caution">
    <text evidence="8">The sequence shown here is derived from an EMBL/GenBank/DDBJ whole genome shotgun (WGS) entry which is preliminary data.</text>
</comment>